<dbReference type="AlphaFoldDB" id="A0A7Z7CVQ2"/>
<evidence type="ECO:0000313" key="4">
    <source>
        <dbReference type="Proteomes" id="UP000198702"/>
    </source>
</evidence>
<dbReference type="EMBL" id="FOQZ01000001">
    <property type="protein sequence ID" value="SFI17496.1"/>
    <property type="molecule type" value="Genomic_DNA"/>
</dbReference>
<dbReference type="SUPFAM" id="SSF52980">
    <property type="entry name" value="Restriction endonuclease-like"/>
    <property type="match status" value="1"/>
</dbReference>
<dbReference type="Pfam" id="PF04480">
    <property type="entry name" value="DUF559"/>
    <property type="match status" value="1"/>
</dbReference>
<evidence type="ECO:0000259" key="2">
    <source>
        <dbReference type="Pfam" id="PF13338"/>
    </source>
</evidence>
<keyword evidence="3" id="KW-0540">Nuclease</keyword>
<dbReference type="Gene3D" id="3.40.960.10">
    <property type="entry name" value="VSR Endonuclease"/>
    <property type="match status" value="1"/>
</dbReference>
<feature type="domain" description="DUF559" evidence="1">
    <location>
        <begin position="186"/>
        <end position="252"/>
    </location>
</feature>
<accession>A0A7Z7CVQ2</accession>
<dbReference type="InterPro" id="IPR025159">
    <property type="entry name" value="AbiEi_N"/>
</dbReference>
<dbReference type="InterPro" id="IPR011335">
    <property type="entry name" value="Restrct_endonuc-II-like"/>
</dbReference>
<dbReference type="Proteomes" id="UP000198702">
    <property type="component" value="Unassembled WGS sequence"/>
</dbReference>
<organism evidence="3 4">
    <name type="scientific">Microbacterium saccharophilum</name>
    <dbReference type="NCBI Taxonomy" id="1213358"/>
    <lineage>
        <taxon>Bacteria</taxon>
        <taxon>Bacillati</taxon>
        <taxon>Actinomycetota</taxon>
        <taxon>Actinomycetes</taxon>
        <taxon>Micrococcales</taxon>
        <taxon>Microbacteriaceae</taxon>
        <taxon>Microbacterium</taxon>
    </lineage>
</organism>
<comment type="caution">
    <text evidence="3">The sequence shown here is derived from an EMBL/GenBank/DDBJ whole genome shotgun (WGS) entry which is preliminary data.</text>
</comment>
<dbReference type="RefSeq" id="WP_028496951.1">
    <property type="nucleotide sequence ID" value="NZ_FOQZ01000001.1"/>
</dbReference>
<sequence>MPDAVAQVRSRGGVARTSTLNRSGVGRREVERLVQRGHLVRVKPTPDADALLVSCARSNVVLTCVTQARRLGLWVLSDDARCHVAAPPHAGRAPTSTAMVHWARPVVPRHPDALADPIENVLAAVAACQPFESALAVWESALQKGLVRRELLGRLALLASARRLLDEAEVWSDSGLETLVVPRLLWLGLPLRRQIWIHGHRVDLLIGDRLVLQVDGGHHVGAQRAADNAHDAALMLLGYHVIRIGYRQVIDGWPEGQELIMRAVAQGLHRASGRR</sequence>
<dbReference type="Pfam" id="PF13338">
    <property type="entry name" value="AbiEi_4"/>
    <property type="match status" value="1"/>
</dbReference>
<gene>
    <name evidence="3" type="ORF">SAMN04487751_0092</name>
</gene>
<name>A0A7Z7CVQ2_9MICO</name>
<evidence type="ECO:0000313" key="3">
    <source>
        <dbReference type="EMBL" id="SFI17496.1"/>
    </source>
</evidence>
<proteinExistence type="predicted"/>
<dbReference type="GO" id="GO:0004519">
    <property type="term" value="F:endonuclease activity"/>
    <property type="evidence" value="ECO:0007669"/>
    <property type="project" value="UniProtKB-KW"/>
</dbReference>
<keyword evidence="3" id="KW-0378">Hydrolase</keyword>
<dbReference type="InterPro" id="IPR007569">
    <property type="entry name" value="DUF559"/>
</dbReference>
<evidence type="ECO:0000259" key="1">
    <source>
        <dbReference type="Pfam" id="PF04480"/>
    </source>
</evidence>
<protein>
    <submittedName>
        <fullName evidence="3">Very-short-patch-repair endonuclease</fullName>
    </submittedName>
</protein>
<feature type="domain" description="AbiEi antitoxin N-terminal" evidence="2">
    <location>
        <begin position="8"/>
        <end position="43"/>
    </location>
</feature>
<keyword evidence="3" id="KW-0255">Endonuclease</keyword>
<reference evidence="3 4" key="1">
    <citation type="submission" date="2016-10" db="EMBL/GenBank/DDBJ databases">
        <authorList>
            <person name="Varghese N."/>
            <person name="Submissions S."/>
        </authorList>
    </citation>
    <scope>NUCLEOTIDE SEQUENCE [LARGE SCALE GENOMIC DNA]</scope>
    <source>
        <strain evidence="3 4">UNC380MFSha3.1</strain>
    </source>
</reference>